<accession>A0A6A5XYQ7</accession>
<keyword evidence="2" id="KW-1185">Reference proteome</keyword>
<organism evidence="1 2">
    <name type="scientific">Aaosphaeria arxii CBS 175.79</name>
    <dbReference type="NCBI Taxonomy" id="1450172"/>
    <lineage>
        <taxon>Eukaryota</taxon>
        <taxon>Fungi</taxon>
        <taxon>Dikarya</taxon>
        <taxon>Ascomycota</taxon>
        <taxon>Pezizomycotina</taxon>
        <taxon>Dothideomycetes</taxon>
        <taxon>Pleosporomycetidae</taxon>
        <taxon>Pleosporales</taxon>
        <taxon>Pleosporales incertae sedis</taxon>
        <taxon>Aaosphaeria</taxon>
    </lineage>
</organism>
<sequence>MLPRLICTIILIVNYFFKPRNSLMLARWFVPRSKRARALSPAADDQKDNMDQSRFKLPLYTIFGLLSALVEMRDLTKTCLA</sequence>
<proteinExistence type="predicted"/>
<evidence type="ECO:0000313" key="2">
    <source>
        <dbReference type="Proteomes" id="UP000799778"/>
    </source>
</evidence>
<dbReference type="GeneID" id="54278818"/>
<reference evidence="1" key="1">
    <citation type="journal article" date="2020" name="Stud. Mycol.">
        <title>101 Dothideomycetes genomes: a test case for predicting lifestyles and emergence of pathogens.</title>
        <authorList>
            <person name="Haridas S."/>
            <person name="Albert R."/>
            <person name="Binder M."/>
            <person name="Bloem J."/>
            <person name="Labutti K."/>
            <person name="Salamov A."/>
            <person name="Andreopoulos B."/>
            <person name="Baker S."/>
            <person name="Barry K."/>
            <person name="Bills G."/>
            <person name="Bluhm B."/>
            <person name="Cannon C."/>
            <person name="Castanera R."/>
            <person name="Culley D."/>
            <person name="Daum C."/>
            <person name="Ezra D."/>
            <person name="Gonzalez J."/>
            <person name="Henrissat B."/>
            <person name="Kuo A."/>
            <person name="Liang C."/>
            <person name="Lipzen A."/>
            <person name="Lutzoni F."/>
            <person name="Magnuson J."/>
            <person name="Mondo S."/>
            <person name="Nolan M."/>
            <person name="Ohm R."/>
            <person name="Pangilinan J."/>
            <person name="Park H.-J."/>
            <person name="Ramirez L."/>
            <person name="Alfaro M."/>
            <person name="Sun H."/>
            <person name="Tritt A."/>
            <person name="Yoshinaga Y."/>
            <person name="Zwiers L.-H."/>
            <person name="Turgeon B."/>
            <person name="Goodwin S."/>
            <person name="Spatafora J."/>
            <person name="Crous P."/>
            <person name="Grigoriev I."/>
        </authorList>
    </citation>
    <scope>NUCLEOTIDE SEQUENCE</scope>
    <source>
        <strain evidence="1">CBS 175.79</strain>
    </source>
</reference>
<dbReference type="RefSeq" id="XP_033386438.1">
    <property type="nucleotide sequence ID" value="XM_033521421.1"/>
</dbReference>
<dbReference type="EMBL" id="ML978068">
    <property type="protein sequence ID" value="KAF2018099.1"/>
    <property type="molecule type" value="Genomic_DNA"/>
</dbReference>
<dbReference type="Proteomes" id="UP000799778">
    <property type="component" value="Unassembled WGS sequence"/>
</dbReference>
<name>A0A6A5XYQ7_9PLEO</name>
<evidence type="ECO:0000313" key="1">
    <source>
        <dbReference type="EMBL" id="KAF2018099.1"/>
    </source>
</evidence>
<protein>
    <submittedName>
        <fullName evidence="1">Uncharacterized protein</fullName>
    </submittedName>
</protein>
<gene>
    <name evidence="1" type="ORF">BU24DRAFT_164791</name>
</gene>
<dbReference type="AlphaFoldDB" id="A0A6A5XYQ7"/>